<dbReference type="HOGENOM" id="CLU_1274517_0_0_1"/>
<protein>
    <submittedName>
        <fullName evidence="2">Uncharacterized protein</fullName>
    </submittedName>
</protein>
<dbReference type="Proteomes" id="UP000001449">
    <property type="component" value="Chromosome 16"/>
</dbReference>
<sequence>MTTKLHVTEVVLVSLGDNKNRDTKSCSIVPRTRAADMKQAKKKGHRGLSLEEPSVAVVCCTKKRCVDRYAYGNSLLEAKLEKEHCIAFFGLCQKATSSCYRLPAADGCHTSARPLRLLAPINAHITDYQPVLILQCSSDLIDDPALRKSEDHMPRMLIETSDEGRLVWKEGLENDIEDGKWFAVGEVIGHIVDDEEDSDEEEENEWTWQAYLDEDDN</sequence>
<reference evidence="2 3" key="2">
    <citation type="journal article" date="2008" name="Nature">
        <title>The Phaeodactylum genome reveals the evolutionary history of diatom genomes.</title>
        <authorList>
            <person name="Bowler C."/>
            <person name="Allen A.E."/>
            <person name="Badger J.H."/>
            <person name="Grimwood J."/>
            <person name="Jabbari K."/>
            <person name="Kuo A."/>
            <person name="Maheswari U."/>
            <person name="Martens C."/>
            <person name="Maumus F."/>
            <person name="Otillar R.P."/>
            <person name="Rayko E."/>
            <person name="Salamov A."/>
            <person name="Vandepoele K."/>
            <person name="Beszteri B."/>
            <person name="Gruber A."/>
            <person name="Heijde M."/>
            <person name="Katinka M."/>
            <person name="Mock T."/>
            <person name="Valentin K."/>
            <person name="Verret F."/>
            <person name="Berges J.A."/>
            <person name="Brownlee C."/>
            <person name="Cadoret J.P."/>
            <person name="Chiovitti A."/>
            <person name="Choi C.J."/>
            <person name="Coesel S."/>
            <person name="De Martino A."/>
            <person name="Detter J.C."/>
            <person name="Durkin C."/>
            <person name="Falciatore A."/>
            <person name="Fournet J."/>
            <person name="Haruta M."/>
            <person name="Huysman M.J."/>
            <person name="Jenkins B.D."/>
            <person name="Jiroutova K."/>
            <person name="Jorgensen R.E."/>
            <person name="Joubert Y."/>
            <person name="Kaplan A."/>
            <person name="Kroger N."/>
            <person name="Kroth P.G."/>
            <person name="La Roche J."/>
            <person name="Lindquist E."/>
            <person name="Lommer M."/>
            <person name="Martin-Jezequel V."/>
            <person name="Lopez P.J."/>
            <person name="Lucas S."/>
            <person name="Mangogna M."/>
            <person name="McGinnis K."/>
            <person name="Medlin L.K."/>
            <person name="Montsant A."/>
            <person name="Oudot-Le Secq M.P."/>
            <person name="Napoli C."/>
            <person name="Obornik M."/>
            <person name="Parker M.S."/>
            <person name="Petit J.L."/>
            <person name="Porcel B.M."/>
            <person name="Poulsen N."/>
            <person name="Robison M."/>
            <person name="Rychlewski L."/>
            <person name="Rynearson T.A."/>
            <person name="Schmutz J."/>
            <person name="Shapiro H."/>
            <person name="Siaut M."/>
            <person name="Stanley M."/>
            <person name="Sussman M.R."/>
            <person name="Taylor A.R."/>
            <person name="Vardi A."/>
            <person name="von Dassow P."/>
            <person name="Vyverman W."/>
            <person name="Willis A."/>
            <person name="Wyrwicz L.S."/>
            <person name="Rokhsar D.S."/>
            <person name="Weissenbach J."/>
            <person name="Armbrust E.V."/>
            <person name="Green B.R."/>
            <person name="Van de Peer Y."/>
            <person name="Grigoriev I.V."/>
        </authorList>
    </citation>
    <scope>NUCLEOTIDE SEQUENCE [LARGE SCALE GENOMIC DNA]</scope>
    <source>
        <strain evidence="2 3">CCMP1335</strain>
    </source>
</reference>
<name>B8LCS9_THAPS</name>
<dbReference type="RefSeq" id="XP_002296834.1">
    <property type="nucleotide sequence ID" value="XM_002296798.1"/>
</dbReference>
<evidence type="ECO:0000313" key="2">
    <source>
        <dbReference type="EMBL" id="EED86818.1"/>
    </source>
</evidence>
<feature type="compositionally biased region" description="Acidic residues" evidence="1">
    <location>
        <begin position="193"/>
        <end position="205"/>
    </location>
</feature>
<gene>
    <name evidence="2" type="ORF">THAPSDRAFT_10485</name>
</gene>
<keyword evidence="3" id="KW-1185">Reference proteome</keyword>
<feature type="region of interest" description="Disordered" evidence="1">
    <location>
        <begin position="193"/>
        <end position="217"/>
    </location>
</feature>
<accession>B8LCS9</accession>
<dbReference type="KEGG" id="tps:THAPSDRAFT_10485"/>
<dbReference type="PaxDb" id="35128-Thaps10485"/>
<evidence type="ECO:0000256" key="1">
    <source>
        <dbReference type="SAM" id="MobiDB-lite"/>
    </source>
</evidence>
<dbReference type="EMBL" id="DS999418">
    <property type="protein sequence ID" value="EED86818.1"/>
    <property type="molecule type" value="Genomic_DNA"/>
</dbReference>
<dbReference type="AlphaFoldDB" id="B8LCS9"/>
<reference evidence="2 3" key="1">
    <citation type="journal article" date="2004" name="Science">
        <title>The genome of the diatom Thalassiosira pseudonana: ecology, evolution, and metabolism.</title>
        <authorList>
            <person name="Armbrust E.V."/>
            <person name="Berges J.A."/>
            <person name="Bowler C."/>
            <person name="Green B.R."/>
            <person name="Martinez D."/>
            <person name="Putnam N.H."/>
            <person name="Zhou S."/>
            <person name="Allen A.E."/>
            <person name="Apt K.E."/>
            <person name="Bechner M."/>
            <person name="Brzezinski M.A."/>
            <person name="Chaal B.K."/>
            <person name="Chiovitti A."/>
            <person name="Davis A.K."/>
            <person name="Demarest M.S."/>
            <person name="Detter J.C."/>
            <person name="Glavina T."/>
            <person name="Goodstein D."/>
            <person name="Hadi M.Z."/>
            <person name="Hellsten U."/>
            <person name="Hildebrand M."/>
            <person name="Jenkins B.D."/>
            <person name="Jurka J."/>
            <person name="Kapitonov V.V."/>
            <person name="Kroger N."/>
            <person name="Lau W.W."/>
            <person name="Lane T.W."/>
            <person name="Larimer F.W."/>
            <person name="Lippmeier J.C."/>
            <person name="Lucas S."/>
            <person name="Medina M."/>
            <person name="Montsant A."/>
            <person name="Obornik M."/>
            <person name="Parker M.S."/>
            <person name="Palenik B."/>
            <person name="Pazour G.J."/>
            <person name="Richardson P.M."/>
            <person name="Rynearson T.A."/>
            <person name="Saito M.A."/>
            <person name="Schwartz D.C."/>
            <person name="Thamatrakoln K."/>
            <person name="Valentin K."/>
            <person name="Vardi A."/>
            <person name="Wilkerson F.P."/>
            <person name="Rokhsar D.S."/>
        </authorList>
    </citation>
    <scope>NUCLEOTIDE SEQUENCE [LARGE SCALE GENOMIC DNA]</scope>
    <source>
        <strain evidence="2 3">CCMP1335</strain>
    </source>
</reference>
<evidence type="ECO:0000313" key="3">
    <source>
        <dbReference type="Proteomes" id="UP000001449"/>
    </source>
</evidence>
<proteinExistence type="predicted"/>
<dbReference type="InParanoid" id="B8LCS9"/>
<dbReference type="GeneID" id="7442593"/>
<organism evidence="2 3">
    <name type="scientific">Thalassiosira pseudonana</name>
    <name type="common">Marine diatom</name>
    <name type="synonym">Cyclotella nana</name>
    <dbReference type="NCBI Taxonomy" id="35128"/>
    <lineage>
        <taxon>Eukaryota</taxon>
        <taxon>Sar</taxon>
        <taxon>Stramenopiles</taxon>
        <taxon>Ochrophyta</taxon>
        <taxon>Bacillariophyta</taxon>
        <taxon>Coscinodiscophyceae</taxon>
        <taxon>Thalassiosirophycidae</taxon>
        <taxon>Thalassiosirales</taxon>
        <taxon>Thalassiosiraceae</taxon>
        <taxon>Thalassiosira</taxon>
    </lineage>
</organism>